<gene>
    <name evidence="5" type="ORF">HLVA_14820</name>
</gene>
<dbReference type="CDD" id="cd00156">
    <property type="entry name" value="REC"/>
    <property type="match status" value="1"/>
</dbReference>
<dbReference type="InterPro" id="IPR001789">
    <property type="entry name" value="Sig_transdc_resp-reg_receiver"/>
</dbReference>
<feature type="domain" description="HTH LytTR-type" evidence="4">
    <location>
        <begin position="128"/>
        <end position="230"/>
    </location>
</feature>
<dbReference type="GO" id="GO:0003677">
    <property type="term" value="F:DNA binding"/>
    <property type="evidence" value="ECO:0007669"/>
    <property type="project" value="InterPro"/>
</dbReference>
<dbReference type="InterPro" id="IPR007492">
    <property type="entry name" value="LytTR_DNA-bd_dom"/>
</dbReference>
<evidence type="ECO:0000256" key="1">
    <source>
        <dbReference type="ARBA" id="ARBA00022553"/>
    </source>
</evidence>
<dbReference type="PANTHER" id="PTHR44591:SF3">
    <property type="entry name" value="RESPONSE REGULATORY DOMAIN-CONTAINING PROTEIN"/>
    <property type="match status" value="1"/>
</dbReference>
<accession>A0AAU9D8I7</accession>
<dbReference type="EMBL" id="AP027059">
    <property type="protein sequence ID" value="BDU50913.1"/>
    <property type="molecule type" value="Genomic_DNA"/>
</dbReference>
<dbReference type="PROSITE" id="PS50930">
    <property type="entry name" value="HTH_LYTTR"/>
    <property type="match status" value="1"/>
</dbReference>
<evidence type="ECO:0000259" key="4">
    <source>
        <dbReference type="PROSITE" id="PS50930"/>
    </source>
</evidence>
<dbReference type="Gene3D" id="2.40.50.1020">
    <property type="entry name" value="LytTr DNA-binding domain"/>
    <property type="match status" value="1"/>
</dbReference>
<reference evidence="5 6" key="1">
    <citation type="submission" date="2022-11" db="EMBL/GenBank/DDBJ databases">
        <title>Haliovirga abyssi gen. nov., sp. nov., a mesophilic fermentative bacterium isolated from the Iheya North hydrothermal field and the proposal of Haliovirgaceae fam. nov.</title>
        <authorList>
            <person name="Miyazaki U."/>
            <person name="Tame A."/>
            <person name="Miyazaki J."/>
            <person name="Takai K."/>
            <person name="Sawayama S."/>
            <person name="Kitajima M."/>
            <person name="Okamoto A."/>
            <person name="Nakagawa S."/>
        </authorList>
    </citation>
    <scope>NUCLEOTIDE SEQUENCE [LARGE SCALE GENOMIC DNA]</scope>
    <source>
        <strain evidence="5 6">IC12</strain>
    </source>
</reference>
<dbReference type="GO" id="GO:0000160">
    <property type="term" value="P:phosphorelay signal transduction system"/>
    <property type="evidence" value="ECO:0007669"/>
    <property type="project" value="InterPro"/>
</dbReference>
<dbReference type="AlphaFoldDB" id="A0AAU9D8I7"/>
<dbReference type="Pfam" id="PF04397">
    <property type="entry name" value="LytTR"/>
    <property type="match status" value="1"/>
</dbReference>
<dbReference type="InterPro" id="IPR011006">
    <property type="entry name" value="CheY-like_superfamily"/>
</dbReference>
<organism evidence="5 6">
    <name type="scientific">Haliovirga abyssi</name>
    <dbReference type="NCBI Taxonomy" id="2996794"/>
    <lineage>
        <taxon>Bacteria</taxon>
        <taxon>Fusobacteriati</taxon>
        <taxon>Fusobacteriota</taxon>
        <taxon>Fusobacteriia</taxon>
        <taxon>Fusobacteriales</taxon>
        <taxon>Haliovirgaceae</taxon>
        <taxon>Haliovirga</taxon>
    </lineage>
</organism>
<evidence type="ECO:0000313" key="6">
    <source>
        <dbReference type="Proteomes" id="UP001321582"/>
    </source>
</evidence>
<dbReference type="InterPro" id="IPR050595">
    <property type="entry name" value="Bact_response_regulator"/>
</dbReference>
<dbReference type="Gene3D" id="3.40.50.2300">
    <property type="match status" value="1"/>
</dbReference>
<protein>
    <recommendedName>
        <fullName evidence="7">DNA-binding response regulator</fullName>
    </recommendedName>
</protein>
<dbReference type="PROSITE" id="PS50110">
    <property type="entry name" value="RESPONSE_REGULATORY"/>
    <property type="match status" value="1"/>
</dbReference>
<proteinExistence type="predicted"/>
<feature type="domain" description="Response regulatory" evidence="3">
    <location>
        <begin position="2"/>
        <end position="118"/>
    </location>
</feature>
<dbReference type="KEGG" id="haby:HLVA_14820"/>
<evidence type="ECO:0000259" key="3">
    <source>
        <dbReference type="PROSITE" id="PS50110"/>
    </source>
</evidence>
<evidence type="ECO:0008006" key="7">
    <source>
        <dbReference type="Google" id="ProtNLM"/>
    </source>
</evidence>
<keyword evidence="6" id="KW-1185">Reference proteome</keyword>
<evidence type="ECO:0000313" key="5">
    <source>
        <dbReference type="EMBL" id="BDU50913.1"/>
    </source>
</evidence>
<name>A0AAU9D8I7_9FUSO</name>
<dbReference type="Pfam" id="PF00072">
    <property type="entry name" value="Response_reg"/>
    <property type="match status" value="1"/>
</dbReference>
<dbReference type="PANTHER" id="PTHR44591">
    <property type="entry name" value="STRESS RESPONSE REGULATOR PROTEIN 1"/>
    <property type="match status" value="1"/>
</dbReference>
<dbReference type="RefSeq" id="WP_307903761.1">
    <property type="nucleotide sequence ID" value="NZ_AP027059.1"/>
</dbReference>
<dbReference type="Proteomes" id="UP001321582">
    <property type="component" value="Chromosome"/>
</dbReference>
<sequence>MKFAIIDDSGDILLLLKEILKKHFNDSIIKTYDSGEDFFDNPNHKDFDIIITDMNLPGISGIDIAKLSKSKSNTPVILITANGSSELVRQLFIEKIVDDYLDKPILESNLIERINNVIKANNKYESFIWVKISRDKSIQVDIDNIDYISTSERAKFLTVSTSTNEKYETRALLKEIAAKLPENFIKLTKGLIINKNNIKFISSEELIISFNSNSKVKISRNKLFELKQKL</sequence>
<dbReference type="SMART" id="SM00448">
    <property type="entry name" value="REC"/>
    <property type="match status" value="1"/>
</dbReference>
<dbReference type="SUPFAM" id="SSF52172">
    <property type="entry name" value="CheY-like"/>
    <property type="match status" value="1"/>
</dbReference>
<feature type="modified residue" description="4-aspartylphosphate" evidence="2">
    <location>
        <position position="53"/>
    </location>
</feature>
<keyword evidence="1 2" id="KW-0597">Phosphoprotein</keyword>
<dbReference type="SMART" id="SM00850">
    <property type="entry name" value="LytTR"/>
    <property type="match status" value="1"/>
</dbReference>
<evidence type="ECO:0000256" key="2">
    <source>
        <dbReference type="PROSITE-ProRule" id="PRU00169"/>
    </source>
</evidence>